<sequence>MAKCISIINMKGGVGKSTLCTNLAWHFSAMSNWKKRVLVVDLDPQFNASQYMLGVAKYQKNVIDNDTPTVWDIFEQASRLPGLKSSGRDLKSAIIRNANFNSGQYLDIVPSQLGLSRTLKNPSQKEHLLANFIDDVKNEYDLILIDCAPTESVLTTAAYLSSDRVLVPVKPEFLSTIGLPLIKESLDDFTQYYRKSLDQTLVCYSMSTGYSPEEAKAKKDVNKVSHDYGWKVLNEQMPYSKSFPKGAREGSPIFRTSYARSTVAKEVSGFCNAFGKAIGL</sequence>
<feature type="domain" description="AAA" evidence="1">
    <location>
        <begin position="3"/>
        <end position="197"/>
    </location>
</feature>
<dbReference type="Pfam" id="PF13614">
    <property type="entry name" value="AAA_31"/>
    <property type="match status" value="1"/>
</dbReference>
<comment type="caution">
    <text evidence="2">The sequence shown here is derived from an EMBL/GenBank/DDBJ whole genome shotgun (WGS) entry which is preliminary data.</text>
</comment>
<protein>
    <recommendedName>
        <fullName evidence="1">AAA domain-containing protein</fullName>
    </recommendedName>
</protein>
<dbReference type="Gene3D" id="3.40.50.300">
    <property type="entry name" value="P-loop containing nucleotide triphosphate hydrolases"/>
    <property type="match status" value="1"/>
</dbReference>
<dbReference type="EMBL" id="LAZR01003733">
    <property type="protein sequence ID" value="KKN15215.1"/>
    <property type="molecule type" value="Genomic_DNA"/>
</dbReference>
<dbReference type="PANTHER" id="PTHR13696">
    <property type="entry name" value="P-LOOP CONTAINING NUCLEOSIDE TRIPHOSPHATE HYDROLASE"/>
    <property type="match status" value="1"/>
</dbReference>
<gene>
    <name evidence="2" type="ORF">LCGC14_0988190</name>
</gene>
<accession>A0A0F9N6G3</accession>
<evidence type="ECO:0000259" key="1">
    <source>
        <dbReference type="Pfam" id="PF13614"/>
    </source>
</evidence>
<dbReference type="PANTHER" id="PTHR13696:SF99">
    <property type="entry name" value="COBYRINIC ACID AC-DIAMIDE SYNTHASE"/>
    <property type="match status" value="1"/>
</dbReference>
<dbReference type="InterPro" id="IPR050678">
    <property type="entry name" value="DNA_Partitioning_ATPase"/>
</dbReference>
<name>A0A0F9N6G3_9ZZZZ</name>
<evidence type="ECO:0000313" key="2">
    <source>
        <dbReference type="EMBL" id="KKN15215.1"/>
    </source>
</evidence>
<dbReference type="SUPFAM" id="SSF52540">
    <property type="entry name" value="P-loop containing nucleoside triphosphate hydrolases"/>
    <property type="match status" value="1"/>
</dbReference>
<dbReference type="InterPro" id="IPR027417">
    <property type="entry name" value="P-loop_NTPase"/>
</dbReference>
<dbReference type="CDD" id="cd02042">
    <property type="entry name" value="ParAB_family"/>
    <property type="match status" value="1"/>
</dbReference>
<organism evidence="2">
    <name type="scientific">marine sediment metagenome</name>
    <dbReference type="NCBI Taxonomy" id="412755"/>
    <lineage>
        <taxon>unclassified sequences</taxon>
        <taxon>metagenomes</taxon>
        <taxon>ecological metagenomes</taxon>
    </lineage>
</organism>
<reference evidence="2" key="1">
    <citation type="journal article" date="2015" name="Nature">
        <title>Complex archaea that bridge the gap between prokaryotes and eukaryotes.</title>
        <authorList>
            <person name="Spang A."/>
            <person name="Saw J.H."/>
            <person name="Jorgensen S.L."/>
            <person name="Zaremba-Niedzwiedzka K."/>
            <person name="Martijn J."/>
            <person name="Lind A.E."/>
            <person name="van Eijk R."/>
            <person name="Schleper C."/>
            <person name="Guy L."/>
            <person name="Ettema T.J."/>
        </authorList>
    </citation>
    <scope>NUCLEOTIDE SEQUENCE</scope>
</reference>
<dbReference type="AlphaFoldDB" id="A0A0F9N6G3"/>
<proteinExistence type="predicted"/>
<dbReference type="InterPro" id="IPR025669">
    <property type="entry name" value="AAA_dom"/>
</dbReference>